<evidence type="ECO:0000313" key="11">
    <source>
        <dbReference type="Proteomes" id="UP000614982"/>
    </source>
</evidence>
<dbReference type="PANTHER" id="PTHR38340:SF1">
    <property type="entry name" value="S-LAYER PROTEIN"/>
    <property type="match status" value="1"/>
</dbReference>
<dbReference type="PRINTS" id="PR01488">
    <property type="entry name" value="RTXTOXINA"/>
</dbReference>
<feature type="domain" description="Haemolysin-type calcium binding-related" evidence="9">
    <location>
        <begin position="761"/>
        <end position="801"/>
    </location>
</feature>
<proteinExistence type="predicted"/>
<dbReference type="EMBL" id="BLWA01000006">
    <property type="protein sequence ID" value="GFM92697.1"/>
    <property type="molecule type" value="Genomic_DNA"/>
</dbReference>
<dbReference type="GeneID" id="93659984"/>
<keyword evidence="4" id="KW-0800">Toxin</keyword>
<evidence type="ECO:0000256" key="8">
    <source>
        <dbReference type="ARBA" id="ARBA00023136"/>
    </source>
</evidence>
<comment type="subcellular location">
    <subcellularLocation>
        <location evidence="1">Membrane</location>
    </subcellularLocation>
    <subcellularLocation>
        <location evidence="2">Secreted</location>
    </subcellularLocation>
</comment>
<evidence type="ECO:0000256" key="4">
    <source>
        <dbReference type="ARBA" id="ARBA00022656"/>
    </source>
</evidence>
<evidence type="ECO:0000256" key="7">
    <source>
        <dbReference type="ARBA" id="ARBA00023026"/>
    </source>
</evidence>
<accession>A0ABQ1DPD9</accession>
<dbReference type="InterPro" id="IPR003995">
    <property type="entry name" value="RTX_toxin_determinant-A"/>
</dbReference>
<keyword evidence="3" id="KW-0964">Secreted</keyword>
<dbReference type="InterPro" id="IPR011049">
    <property type="entry name" value="Serralysin-like_metalloprot_C"/>
</dbReference>
<feature type="domain" description="Haemolysin-type calcium binding-related" evidence="9">
    <location>
        <begin position="1207"/>
        <end position="1248"/>
    </location>
</feature>
<evidence type="ECO:0000256" key="5">
    <source>
        <dbReference type="ARBA" id="ARBA00022737"/>
    </source>
</evidence>
<evidence type="ECO:0000313" key="10">
    <source>
        <dbReference type="EMBL" id="GFM92697.1"/>
    </source>
</evidence>
<evidence type="ECO:0000256" key="1">
    <source>
        <dbReference type="ARBA" id="ARBA00004370"/>
    </source>
</evidence>
<keyword evidence="8" id="KW-0472">Membrane</keyword>
<dbReference type="SUPFAM" id="SSF51120">
    <property type="entry name" value="beta-Roll"/>
    <property type="match status" value="5"/>
</dbReference>
<keyword evidence="6" id="KW-0106">Calcium</keyword>
<keyword evidence="11" id="KW-1185">Reference proteome</keyword>
<dbReference type="InterPro" id="IPR001343">
    <property type="entry name" value="Hemolysn_Ca-bd"/>
</dbReference>
<dbReference type="Pfam" id="PF00353">
    <property type="entry name" value="HemolysinCabind"/>
    <property type="match status" value="6"/>
</dbReference>
<feature type="domain" description="Haemolysin-type calcium binding-related" evidence="9">
    <location>
        <begin position="910"/>
        <end position="950"/>
    </location>
</feature>
<reference evidence="10 11" key="1">
    <citation type="submission" date="2020-05" db="EMBL/GenBank/DDBJ databases">
        <title>Genetic diversity of Pseudomonas cichorii.</title>
        <authorList>
            <person name="Tani S."/>
            <person name="Yagi H."/>
            <person name="Hashimoto S."/>
            <person name="Iiyama K."/>
            <person name="Furuya N."/>
        </authorList>
    </citation>
    <scope>NUCLEOTIDE SEQUENCE [LARGE SCALE GENOMIC DNA]</scope>
    <source>
        <strain evidence="10 11">LMG 2162</strain>
    </source>
</reference>
<comment type="caution">
    <text evidence="10">The sequence shown here is derived from an EMBL/GenBank/DDBJ whole genome shotgun (WGS) entry which is preliminary data.</text>
</comment>
<gene>
    <name evidence="10" type="ORF">PSCICP_26690</name>
</gene>
<dbReference type="Proteomes" id="UP000614982">
    <property type="component" value="Unassembled WGS sequence"/>
</dbReference>
<dbReference type="PRINTS" id="PR00313">
    <property type="entry name" value="CABNDNGRPT"/>
</dbReference>
<evidence type="ECO:0000256" key="2">
    <source>
        <dbReference type="ARBA" id="ARBA00004613"/>
    </source>
</evidence>
<name>A0ABQ1DPD9_PSECI</name>
<evidence type="ECO:0000256" key="3">
    <source>
        <dbReference type="ARBA" id="ARBA00022525"/>
    </source>
</evidence>
<keyword evidence="7" id="KW-0843">Virulence</keyword>
<evidence type="ECO:0000259" key="9">
    <source>
        <dbReference type="Pfam" id="PF06594"/>
    </source>
</evidence>
<dbReference type="PROSITE" id="PS00330">
    <property type="entry name" value="HEMOLYSIN_CALCIUM"/>
    <property type="match status" value="8"/>
</dbReference>
<dbReference type="PANTHER" id="PTHR38340">
    <property type="entry name" value="S-LAYER PROTEIN"/>
    <property type="match status" value="1"/>
</dbReference>
<organism evidence="10 11">
    <name type="scientific">Pseudomonas cichorii</name>
    <dbReference type="NCBI Taxonomy" id="36746"/>
    <lineage>
        <taxon>Bacteria</taxon>
        <taxon>Pseudomonadati</taxon>
        <taxon>Pseudomonadota</taxon>
        <taxon>Gammaproteobacteria</taxon>
        <taxon>Pseudomonadales</taxon>
        <taxon>Pseudomonadaceae</taxon>
        <taxon>Pseudomonas</taxon>
    </lineage>
</organism>
<dbReference type="InterPro" id="IPR010566">
    <property type="entry name" value="Haemolys_ca-bd"/>
</dbReference>
<dbReference type="InterPro" id="IPR050557">
    <property type="entry name" value="RTX_toxin/Mannuronan_C5-epim"/>
</dbReference>
<evidence type="ECO:0000256" key="6">
    <source>
        <dbReference type="ARBA" id="ARBA00022837"/>
    </source>
</evidence>
<dbReference type="Gene3D" id="2.150.10.10">
    <property type="entry name" value="Serralysin-like metalloprotease, C-terminal"/>
    <property type="match status" value="4"/>
</dbReference>
<dbReference type="Pfam" id="PF06594">
    <property type="entry name" value="HCBP_related"/>
    <property type="match status" value="4"/>
</dbReference>
<protein>
    <recommendedName>
        <fullName evidence="9">Haemolysin-type calcium binding-related domain-containing protein</fullName>
    </recommendedName>
</protein>
<dbReference type="RefSeq" id="WP_081741944.1">
    <property type="nucleotide sequence ID" value="NZ_BLWA01000006.1"/>
</dbReference>
<sequence length="1408" mass="147703">MASSQIDYSTFEPDWWDGVGVSAEAVKGGIEQAIYEAYGGSISDANRKALADAAYQHYLAQSAMKASAAAAREALQHADLPDSQLYKNAAATAKAYESIAKNAIGEANQIMSNANASAALTTNLSRLASALGPAINIAQLGVAMNTGDAYEVGKTAVTVLAGMAIGSLAASAMAAAGAPILAATAASIVLGFAASKFWGWLWDSGGADYYGVTRGDEFGLGSIGAGLASLLSTLFSQAEGTVSPVILDLDGDGVETISVKAGIHFDHDGNGTAETTGWVGRDDGLLVWDRNDNGQIDNGNELFGNNSILSNGQRAANGFAALAELDNNHDGKIDANDNAFSKLQIWRDLNSDAKVNTGELLSLSAANITSLNTAYSNGSAVDPQGNKALQVGQYTDANGVILGMNDIWFNADLLNTVDAMPVAVSEEIASLPNFAGLGNVKSLHQTMAKDSSGTLVNLVKALKQDVYSAENSDLIDQLIFKWTGADAYAVNSRGEYFADGRKLYALEAFLAKSFIQSSGTNEGLPNPGPNSAEVLMQAYEKLRNHIMESFVFEIRLKPYFQAMNITLTTSGFSFDFAAATTAFNFAFEQAQGASRELVVIDLLHFSDIPDIKDRFSSSDLLTDLANRLSSAERMDLFSRVPNLIVGSSGDDQLIALNDKSYVLISGTGNDELLGGNLHDRLKGGSGNDKLSGGAGNDVLDGGTGNDFLSGDTGSDTYVFKLGDGRDTINEDSVYGSETDILKFGEGIIASDITATRLGTSLVLSHRNGQDQITFSNWFYATGGRYQVEQFEFADGTVWTSAMVAAPLLRLIGGDGNDVLTGISAAFNQSLSGGAGSDTLNGGAGSDVLEGGTGNDILSGGMGGDTYLFKLGDGRDTINEDNVYSPETDILKFGEGIIASDITATRVGTSLVLSHRNGQDQITFSNWFYATGGRYQVERFEFSNGTILTSAEVSKQLLELVGGDGDDVLTGVSSTLSQVIRGGAGHDVITAGAGADLLEGGTGNDILSGGMGGDTYLFKLGDGRDTINEDNVYSPETDILKFGEGIIASDITATRVGTSLVLSHRNGQDQITFSNWFYATGGRYQVDRFEFADGTVWTSAMVAAPLLRLIGGDGDDVLTGISAAFNQSLSGVAGSDTLNGGAGSDVLEGGTGNDILSGGMGGDTYLFKLGDGRDTINEDNVYGSETDILRFGDGILASDITVARVGVNLVLSHRNGQDQVTLNNWFYTTGSRYRIERFEFADGSLLTSDHMTAMASTVGTDTITGSGISDRLQGGKGNDLLQGGDGADTYVFTAGDGQDTINNFSATPDDTDVLSIEGISTTNLWLSREGSNLLIDVTGSDDRVTIKDWYLGASQKVDLIQAEGASLYANAVDNLVNAMAAFGAPASGEINLTQSQREQLNAVIAANWH</sequence>
<keyword evidence="5" id="KW-0677">Repeat</keyword>
<dbReference type="InterPro" id="IPR018511">
    <property type="entry name" value="Hemolysin-typ_Ca-bd_CS"/>
</dbReference>
<feature type="domain" description="Haemolysin-type calcium binding-related" evidence="9">
    <location>
        <begin position="1059"/>
        <end position="1099"/>
    </location>
</feature>